<evidence type="ECO:0000313" key="6">
    <source>
        <dbReference type="Proteomes" id="UP001205105"/>
    </source>
</evidence>
<sequence>MPGPAAQPSRQFFNAKNTLERKHLGEFLHELQALQGPLAGPSKPPELVKFTTASTVGEAMKTLAAYNILSAPVSDATSGEYVGMVDVADIMAGVVRGVYPELLERGFLEQHKRLSISELQSVGVDFCSRKLGNLLHGGDLWFKGDTESNLLEVVETGFRVRVPPKLHAPHHHLRVHHRVAVFDILPGEQTPDGPVPEWHITDIVSQTDVLRFLAARIDKLDAAFDRSLEELGQVTRDVQTITACTPTLAAFGTMHRKGLSGIGVTETEGGPLIGNLSLSDLRGLTPDRFGALALPVGSFLLLQKGKGLRWEDCLTEQLPPAVKEGRWSEALASIPLVAVKPSTTFREAIANLIDHNKHRVYVVDEEGKAVGVVTPTDALRLVSA</sequence>
<dbReference type="EMBL" id="JADXDR010000182">
    <property type="protein sequence ID" value="KAI7836565.1"/>
    <property type="molecule type" value="Genomic_DNA"/>
</dbReference>
<gene>
    <name evidence="5" type="ORF">COHA_009582</name>
</gene>
<dbReference type="SMART" id="SM00116">
    <property type="entry name" value="CBS"/>
    <property type="match status" value="3"/>
</dbReference>
<feature type="domain" description="CBS" evidence="4">
    <location>
        <begin position="41"/>
        <end position="101"/>
    </location>
</feature>
<evidence type="ECO:0000256" key="2">
    <source>
        <dbReference type="ARBA" id="ARBA00023122"/>
    </source>
</evidence>
<dbReference type="AlphaFoldDB" id="A0AAD5DJ99"/>
<accession>A0AAD5DJ99</accession>
<protein>
    <recommendedName>
        <fullName evidence="4">CBS domain-containing protein</fullName>
    </recommendedName>
</protein>
<dbReference type="Pfam" id="PF00571">
    <property type="entry name" value="CBS"/>
    <property type="match status" value="2"/>
</dbReference>
<feature type="domain" description="CBS" evidence="4">
    <location>
        <begin position="331"/>
        <end position="384"/>
    </location>
</feature>
<dbReference type="InterPro" id="IPR050511">
    <property type="entry name" value="AMPK_gamma/SDS23_families"/>
</dbReference>
<keyword evidence="2 3" id="KW-0129">CBS domain</keyword>
<evidence type="ECO:0000313" key="5">
    <source>
        <dbReference type="EMBL" id="KAI7836565.1"/>
    </source>
</evidence>
<dbReference type="PANTHER" id="PTHR13780:SF128">
    <property type="entry name" value="CBS DOMAIN-CONTAINING PROTEIN"/>
    <property type="match status" value="1"/>
</dbReference>
<dbReference type="GO" id="GO:0005634">
    <property type="term" value="C:nucleus"/>
    <property type="evidence" value="ECO:0007669"/>
    <property type="project" value="TreeGrafter"/>
</dbReference>
<comment type="caution">
    <text evidence="5">The sequence shown here is derived from an EMBL/GenBank/DDBJ whole genome shotgun (WGS) entry which is preliminary data.</text>
</comment>
<dbReference type="PANTHER" id="PTHR13780">
    <property type="entry name" value="AMP-ACTIVATED PROTEIN KINASE, GAMMA REGULATORY SUBUNIT"/>
    <property type="match status" value="1"/>
</dbReference>
<reference evidence="5" key="1">
    <citation type="submission" date="2020-11" db="EMBL/GenBank/DDBJ databases">
        <title>Chlorella ohadii genome sequencing and assembly.</title>
        <authorList>
            <person name="Murik O."/>
            <person name="Treves H."/>
            <person name="Kedem I."/>
            <person name="Shotland Y."/>
            <person name="Kaplan A."/>
        </authorList>
    </citation>
    <scope>NUCLEOTIDE SEQUENCE</scope>
    <source>
        <strain evidence="5">1</strain>
    </source>
</reference>
<dbReference type="CDD" id="cd02205">
    <property type="entry name" value="CBS_pair_SF"/>
    <property type="match status" value="1"/>
</dbReference>
<name>A0AAD5DJ99_9CHLO</name>
<dbReference type="Gene3D" id="3.10.580.10">
    <property type="entry name" value="CBS-domain"/>
    <property type="match status" value="2"/>
</dbReference>
<evidence type="ECO:0000256" key="1">
    <source>
        <dbReference type="ARBA" id="ARBA00022737"/>
    </source>
</evidence>
<dbReference type="PROSITE" id="PS51371">
    <property type="entry name" value="CBS"/>
    <property type="match status" value="2"/>
</dbReference>
<dbReference type="Proteomes" id="UP001205105">
    <property type="component" value="Unassembled WGS sequence"/>
</dbReference>
<dbReference type="InterPro" id="IPR046342">
    <property type="entry name" value="CBS_dom_sf"/>
</dbReference>
<dbReference type="SUPFAM" id="SSF54631">
    <property type="entry name" value="CBS-domain pair"/>
    <property type="match status" value="2"/>
</dbReference>
<evidence type="ECO:0000256" key="3">
    <source>
        <dbReference type="PROSITE-ProRule" id="PRU00703"/>
    </source>
</evidence>
<organism evidence="5 6">
    <name type="scientific">Chlorella ohadii</name>
    <dbReference type="NCBI Taxonomy" id="2649997"/>
    <lineage>
        <taxon>Eukaryota</taxon>
        <taxon>Viridiplantae</taxon>
        <taxon>Chlorophyta</taxon>
        <taxon>core chlorophytes</taxon>
        <taxon>Trebouxiophyceae</taxon>
        <taxon>Chlorellales</taxon>
        <taxon>Chlorellaceae</taxon>
        <taxon>Chlorella clade</taxon>
        <taxon>Chlorella</taxon>
    </lineage>
</organism>
<dbReference type="InterPro" id="IPR000644">
    <property type="entry name" value="CBS_dom"/>
</dbReference>
<proteinExistence type="predicted"/>
<evidence type="ECO:0000259" key="4">
    <source>
        <dbReference type="PROSITE" id="PS51371"/>
    </source>
</evidence>
<keyword evidence="1" id="KW-0677">Repeat</keyword>
<dbReference type="GO" id="GO:0005737">
    <property type="term" value="C:cytoplasm"/>
    <property type="evidence" value="ECO:0007669"/>
    <property type="project" value="TreeGrafter"/>
</dbReference>
<keyword evidence="6" id="KW-1185">Reference proteome</keyword>